<keyword evidence="2" id="KW-1185">Reference proteome</keyword>
<name>A0ABV7RD69_9NEIS</name>
<sequence>MKIPVGVIGKVLNSQHSEHLVCIVDDSINTGGFLVFENWKGSDGPNRGGWFDTWVEDETTLICFFAEAGWSIEWSQQQVDWTEGQ</sequence>
<gene>
    <name evidence="1" type="ORF">ACFOLG_04150</name>
</gene>
<organism evidence="1 2">
    <name type="scientific">Vogesella facilis</name>
    <dbReference type="NCBI Taxonomy" id="1655232"/>
    <lineage>
        <taxon>Bacteria</taxon>
        <taxon>Pseudomonadati</taxon>
        <taxon>Pseudomonadota</taxon>
        <taxon>Betaproteobacteria</taxon>
        <taxon>Neisseriales</taxon>
        <taxon>Chromobacteriaceae</taxon>
        <taxon>Vogesella</taxon>
    </lineage>
</organism>
<accession>A0ABV7RD69</accession>
<protein>
    <submittedName>
        <fullName evidence="1">Uncharacterized protein</fullName>
    </submittedName>
</protein>
<dbReference type="EMBL" id="JBHRXN010000010">
    <property type="protein sequence ID" value="MFC3531367.1"/>
    <property type="molecule type" value="Genomic_DNA"/>
</dbReference>
<dbReference type="RefSeq" id="WP_386088702.1">
    <property type="nucleotide sequence ID" value="NZ_JBHRXN010000010.1"/>
</dbReference>
<comment type="caution">
    <text evidence="1">The sequence shown here is derived from an EMBL/GenBank/DDBJ whole genome shotgun (WGS) entry which is preliminary data.</text>
</comment>
<reference evidence="2" key="1">
    <citation type="journal article" date="2019" name="Int. J. Syst. Evol. Microbiol.">
        <title>The Global Catalogue of Microorganisms (GCM) 10K type strain sequencing project: providing services to taxonomists for standard genome sequencing and annotation.</title>
        <authorList>
            <consortium name="The Broad Institute Genomics Platform"/>
            <consortium name="The Broad Institute Genome Sequencing Center for Infectious Disease"/>
            <person name="Wu L."/>
            <person name="Ma J."/>
        </authorList>
    </citation>
    <scope>NUCLEOTIDE SEQUENCE [LARGE SCALE GENOMIC DNA]</scope>
    <source>
        <strain evidence="2">KCTC 42742</strain>
    </source>
</reference>
<dbReference type="Proteomes" id="UP001595741">
    <property type="component" value="Unassembled WGS sequence"/>
</dbReference>
<evidence type="ECO:0000313" key="2">
    <source>
        <dbReference type="Proteomes" id="UP001595741"/>
    </source>
</evidence>
<evidence type="ECO:0000313" key="1">
    <source>
        <dbReference type="EMBL" id="MFC3531367.1"/>
    </source>
</evidence>
<proteinExistence type="predicted"/>